<comment type="similarity">
    <text evidence="2">Belongs to the glycosyl hydrolase 2 family.</text>
</comment>
<protein>
    <recommendedName>
        <fullName evidence="3">beta-mannosidase</fullName>
        <ecNumber evidence="3">3.2.1.25</ecNumber>
    </recommendedName>
    <alternativeName>
        <fullName evidence="7">Mannanase</fullName>
    </alternativeName>
</protein>
<dbReference type="Pfam" id="PF17753">
    <property type="entry name" value="Ig_mannosidase"/>
    <property type="match status" value="1"/>
</dbReference>
<dbReference type="Pfam" id="PF00703">
    <property type="entry name" value="Glyco_hydro_2"/>
    <property type="match status" value="1"/>
</dbReference>
<dbReference type="InterPro" id="IPR041625">
    <property type="entry name" value="Beta-mannosidase_Ig"/>
</dbReference>
<dbReference type="InterPro" id="IPR054593">
    <property type="entry name" value="Beta-mannosidase-like_N2"/>
</dbReference>
<dbReference type="InterPro" id="IPR050887">
    <property type="entry name" value="Beta-mannosidase_GH2"/>
</dbReference>
<dbReference type="Gene3D" id="2.60.40.10">
    <property type="entry name" value="Immunoglobulins"/>
    <property type="match status" value="3"/>
</dbReference>
<evidence type="ECO:0000259" key="10">
    <source>
        <dbReference type="Pfam" id="PF17753"/>
    </source>
</evidence>
<evidence type="ECO:0000256" key="5">
    <source>
        <dbReference type="ARBA" id="ARBA00023180"/>
    </source>
</evidence>
<evidence type="ECO:0000256" key="4">
    <source>
        <dbReference type="ARBA" id="ARBA00022801"/>
    </source>
</evidence>
<dbReference type="SUPFAM" id="SSF49785">
    <property type="entry name" value="Galactose-binding domain-like"/>
    <property type="match status" value="1"/>
</dbReference>
<organism evidence="12 13">
    <name type="scientific">Nicrophorus vespilloides</name>
    <name type="common">Boreal carrion beetle</name>
    <dbReference type="NCBI Taxonomy" id="110193"/>
    <lineage>
        <taxon>Eukaryota</taxon>
        <taxon>Metazoa</taxon>
        <taxon>Ecdysozoa</taxon>
        <taxon>Arthropoda</taxon>
        <taxon>Hexapoda</taxon>
        <taxon>Insecta</taxon>
        <taxon>Pterygota</taxon>
        <taxon>Neoptera</taxon>
        <taxon>Endopterygota</taxon>
        <taxon>Coleoptera</taxon>
        <taxon>Polyphaga</taxon>
        <taxon>Staphyliniformia</taxon>
        <taxon>Silphidae</taxon>
        <taxon>Nicrophorinae</taxon>
        <taxon>Nicrophorus</taxon>
    </lineage>
</organism>
<dbReference type="Gene3D" id="3.20.20.80">
    <property type="entry name" value="Glycosidases"/>
    <property type="match status" value="1"/>
</dbReference>
<dbReference type="InterPro" id="IPR006102">
    <property type="entry name" value="Ig-like_GH2"/>
</dbReference>
<evidence type="ECO:0000256" key="7">
    <source>
        <dbReference type="ARBA" id="ARBA00033445"/>
    </source>
</evidence>
<keyword evidence="6" id="KW-0326">Glycosidase</keyword>
<evidence type="ECO:0000256" key="1">
    <source>
        <dbReference type="ARBA" id="ARBA00000829"/>
    </source>
</evidence>
<keyword evidence="5" id="KW-0325">Glycoprotein</keyword>
<dbReference type="Gene3D" id="2.60.120.260">
    <property type="entry name" value="Galactose-binding domain-like"/>
    <property type="match status" value="1"/>
</dbReference>
<sequence length="884" mass="102817">MVKFCALILNTLLQISYINSLQRLILNGYWNLEDSNAKYTNLTGTIPGGIYTDLQNSNVINNIFVGSNDVDTRWVSKLNWNYSRCFEVNEKLFYHDQIYLVFEGIDTFAEVLVNGQTVGTTNNMFVRYEFDVKDQIEFGKNCILVHFKSPVERADFFAKRQDKYYSVLPKCVPNEYHGECHVNHIRKMQASFSWDWGPAFPSMGIWKMVYLEAYNHTIIKDVTVKIEDLGDKWMFNLKTYMQLNKLKCLSGSLLIKLSTDFETIEYMHEINQKDKIQEFEDHRQFQIRKEKFTLWWPNGYGEQKLYKLKVQFVSSDNQETTIKRLRVGIRKIELVQERLAEEGFNFFFKVNDIPIFAKGTNMIPISILPELGQDIKKIRYLLQSCKDVHMNMIRIWGGGVYESDELYSVADEMGILIWQDFMFACSMYPTNEEFLNTVKMEVQQQIRRLQHHASIAIWAGNNENEAALVQNWYGTDANFTLYKKDYIKLYVDTVRSVALMNDDSRPFLVSSPTNGIKSEESGFIAKNPQDQLNGDVHYYNYVMDGWDQNIYPVARFVSEYGYQSMPFLESLLKATNDNTDIIIGSKFMEHRQHSPGGFATMQTLISKRLQLPDQNSANFTKAFIFYSQISQAMSIKIETEYYRQWQNKTNSVGKGNTMGALYWQLNDVWAAPSWSGIDFYGNWKMLHYYAKDFFAPVIVTAHVLVNREINVYIISDLLHPVYDAKLTMYTYNWNSFNPIASVSRSVDVLHGSQLVYSFWYDKSKLQCDARTNCFIYFILKNNKDELIAPVNFVLPDALKTSNIEHANVRIRSINQVTAEKFSIQIETNAIAAFVWLQTDIQGSFSRNGFIMVDKICEVFFIGSTTVHELKTSINITHLKHLDYA</sequence>
<reference evidence="13" key="1">
    <citation type="submission" date="2025-08" db="UniProtKB">
        <authorList>
            <consortium name="RefSeq"/>
        </authorList>
    </citation>
    <scope>IDENTIFICATION</scope>
    <source>
        <tissue evidence="13">Whole Larva</tissue>
    </source>
</reference>
<evidence type="ECO:0000259" key="9">
    <source>
        <dbReference type="Pfam" id="PF00703"/>
    </source>
</evidence>
<feature type="chain" id="PRO_5046647247" description="beta-mannosidase" evidence="8">
    <location>
        <begin position="21"/>
        <end position="884"/>
    </location>
</feature>
<dbReference type="PANTHER" id="PTHR43730">
    <property type="entry name" value="BETA-MANNOSIDASE"/>
    <property type="match status" value="1"/>
</dbReference>
<gene>
    <name evidence="13" type="primary">LOC108567820</name>
</gene>
<accession>A0ABM1NB03</accession>
<keyword evidence="4" id="KW-0378">Hydrolase</keyword>
<evidence type="ECO:0000259" key="11">
    <source>
        <dbReference type="Pfam" id="PF22666"/>
    </source>
</evidence>
<evidence type="ECO:0000313" key="13">
    <source>
        <dbReference type="RefSeq" id="XP_017784003.1"/>
    </source>
</evidence>
<evidence type="ECO:0000313" key="12">
    <source>
        <dbReference type="Proteomes" id="UP000695000"/>
    </source>
</evidence>
<dbReference type="SUPFAM" id="SSF49303">
    <property type="entry name" value="beta-Galactosidase/glucuronidase domain"/>
    <property type="match status" value="2"/>
</dbReference>
<evidence type="ECO:0000256" key="6">
    <source>
        <dbReference type="ARBA" id="ARBA00023295"/>
    </source>
</evidence>
<dbReference type="SUPFAM" id="SSF51445">
    <property type="entry name" value="(Trans)glycosidases"/>
    <property type="match status" value="1"/>
</dbReference>
<feature type="domain" description="Beta-mannosidase-like galactose-binding" evidence="11">
    <location>
        <begin position="30"/>
        <end position="207"/>
    </location>
</feature>
<feature type="signal peptide" evidence="8">
    <location>
        <begin position="1"/>
        <end position="20"/>
    </location>
</feature>
<feature type="domain" description="Beta-mannosidase Ig-fold" evidence="10">
    <location>
        <begin position="815"/>
        <end position="879"/>
    </location>
</feature>
<evidence type="ECO:0000256" key="8">
    <source>
        <dbReference type="SAM" id="SignalP"/>
    </source>
</evidence>
<dbReference type="PANTHER" id="PTHR43730:SF1">
    <property type="entry name" value="BETA-MANNOSIDASE"/>
    <property type="match status" value="1"/>
</dbReference>
<dbReference type="EC" id="3.2.1.25" evidence="3"/>
<evidence type="ECO:0000256" key="2">
    <source>
        <dbReference type="ARBA" id="ARBA00007401"/>
    </source>
</evidence>
<feature type="domain" description="Glycoside hydrolase family 2 immunoglobulin-like beta-sandwich" evidence="9">
    <location>
        <begin position="219"/>
        <end position="330"/>
    </location>
</feature>
<keyword evidence="8" id="KW-0732">Signal</keyword>
<keyword evidence="12" id="KW-1185">Reference proteome</keyword>
<proteinExistence type="inferred from homology"/>
<dbReference type="GeneID" id="108567820"/>
<dbReference type="InterPro" id="IPR036156">
    <property type="entry name" value="Beta-gal/glucu_dom_sf"/>
</dbReference>
<dbReference type="Pfam" id="PF22666">
    <property type="entry name" value="Glyco_hydro_2_N2"/>
    <property type="match status" value="1"/>
</dbReference>
<evidence type="ECO:0000256" key="3">
    <source>
        <dbReference type="ARBA" id="ARBA00012754"/>
    </source>
</evidence>
<dbReference type="InterPro" id="IPR013783">
    <property type="entry name" value="Ig-like_fold"/>
</dbReference>
<dbReference type="RefSeq" id="XP_017784003.1">
    <property type="nucleotide sequence ID" value="XM_017928514.1"/>
</dbReference>
<comment type="catalytic activity">
    <reaction evidence="1">
        <text>Hydrolysis of terminal, non-reducing beta-D-mannose residues in beta-D-mannosides.</text>
        <dbReference type="EC" id="3.2.1.25"/>
    </reaction>
</comment>
<dbReference type="InterPro" id="IPR017853">
    <property type="entry name" value="GH"/>
</dbReference>
<dbReference type="Proteomes" id="UP000695000">
    <property type="component" value="Unplaced"/>
</dbReference>
<dbReference type="InterPro" id="IPR008979">
    <property type="entry name" value="Galactose-bd-like_sf"/>
</dbReference>
<name>A0ABM1NB03_NICVS</name>